<evidence type="ECO:0000256" key="2">
    <source>
        <dbReference type="ARBA" id="ARBA00023125"/>
    </source>
</evidence>
<dbReference type="SMART" id="SM00345">
    <property type="entry name" value="HTH_GNTR"/>
    <property type="match status" value="1"/>
</dbReference>
<dbReference type="Pfam" id="PF00392">
    <property type="entry name" value="GntR"/>
    <property type="match status" value="1"/>
</dbReference>
<evidence type="ECO:0000313" key="5">
    <source>
        <dbReference type="EMBL" id="SES89798.1"/>
    </source>
</evidence>
<dbReference type="PRINTS" id="PR00035">
    <property type="entry name" value="HTHGNTR"/>
</dbReference>
<feature type="domain" description="HTH gntR-type" evidence="4">
    <location>
        <begin position="7"/>
        <end position="75"/>
    </location>
</feature>
<proteinExistence type="predicted"/>
<dbReference type="Pfam" id="PF07729">
    <property type="entry name" value="FCD"/>
    <property type="match status" value="1"/>
</dbReference>
<evidence type="ECO:0000313" key="6">
    <source>
        <dbReference type="Proteomes" id="UP000199095"/>
    </source>
</evidence>
<dbReference type="GO" id="GO:0003700">
    <property type="term" value="F:DNA-binding transcription factor activity"/>
    <property type="evidence" value="ECO:0007669"/>
    <property type="project" value="InterPro"/>
</dbReference>
<dbReference type="Proteomes" id="UP000199095">
    <property type="component" value="Unassembled WGS sequence"/>
</dbReference>
<evidence type="ECO:0000259" key="4">
    <source>
        <dbReference type="PROSITE" id="PS50949"/>
    </source>
</evidence>
<keyword evidence="1" id="KW-0805">Transcription regulation</keyword>
<dbReference type="Gene3D" id="1.10.10.10">
    <property type="entry name" value="Winged helix-like DNA-binding domain superfamily/Winged helix DNA-binding domain"/>
    <property type="match status" value="1"/>
</dbReference>
<dbReference type="SUPFAM" id="SSF48008">
    <property type="entry name" value="GntR ligand-binding domain-like"/>
    <property type="match status" value="1"/>
</dbReference>
<dbReference type="InterPro" id="IPR000524">
    <property type="entry name" value="Tscrpt_reg_HTH_GntR"/>
</dbReference>
<keyword evidence="2" id="KW-0238">DNA-binding</keyword>
<sequence>MKTVKKKRLSELVADEIKAYIKKENLKEGDRLPSISTLINILGIGRSSLREGLQLLEAQGTIEILNSKPFQIQTSFDIENERQFLLEALEVRTALEGKAVDLAAQKATNADIEKMEYHLKTYVQCIENNEREKANISDSLFHQSIYEAARNDLLKSIIDSVWDTFHEFWNEPFGIEDIFDKSYPYHEEMLQAIKDQNPKNASIAFQKIMDFVKTTIEKI</sequence>
<dbReference type="OrthoDB" id="214086at2"/>
<dbReference type="EMBL" id="FOHJ01000002">
    <property type="protein sequence ID" value="SES89798.1"/>
    <property type="molecule type" value="Genomic_DNA"/>
</dbReference>
<organism evidence="5 6">
    <name type="scientific">Salinibacillus kushneri</name>
    <dbReference type="NCBI Taxonomy" id="237682"/>
    <lineage>
        <taxon>Bacteria</taxon>
        <taxon>Bacillati</taxon>
        <taxon>Bacillota</taxon>
        <taxon>Bacilli</taxon>
        <taxon>Bacillales</taxon>
        <taxon>Bacillaceae</taxon>
        <taxon>Salinibacillus</taxon>
    </lineage>
</organism>
<dbReference type="Gene3D" id="1.20.120.530">
    <property type="entry name" value="GntR ligand-binding domain-like"/>
    <property type="match status" value="1"/>
</dbReference>
<dbReference type="STRING" id="237682.SAMN05421676_10253"/>
<dbReference type="SMART" id="SM00895">
    <property type="entry name" value="FCD"/>
    <property type="match status" value="1"/>
</dbReference>
<evidence type="ECO:0000256" key="1">
    <source>
        <dbReference type="ARBA" id="ARBA00023015"/>
    </source>
</evidence>
<dbReference type="InterPro" id="IPR008920">
    <property type="entry name" value="TF_FadR/GntR_C"/>
</dbReference>
<dbReference type="AlphaFoldDB" id="A0A1I0A7Y5"/>
<dbReference type="InterPro" id="IPR011711">
    <property type="entry name" value="GntR_C"/>
</dbReference>
<dbReference type="PROSITE" id="PS50949">
    <property type="entry name" value="HTH_GNTR"/>
    <property type="match status" value="1"/>
</dbReference>
<dbReference type="CDD" id="cd07377">
    <property type="entry name" value="WHTH_GntR"/>
    <property type="match status" value="1"/>
</dbReference>
<dbReference type="PANTHER" id="PTHR43537:SF5">
    <property type="entry name" value="UXU OPERON TRANSCRIPTIONAL REGULATOR"/>
    <property type="match status" value="1"/>
</dbReference>
<dbReference type="InterPro" id="IPR036388">
    <property type="entry name" value="WH-like_DNA-bd_sf"/>
</dbReference>
<protein>
    <submittedName>
        <fullName evidence="5">GntR family transcriptional regulator, transcriptional repressor for pyruvate dehydrogenase complex</fullName>
    </submittedName>
</protein>
<dbReference type="PANTHER" id="PTHR43537">
    <property type="entry name" value="TRANSCRIPTIONAL REGULATOR, GNTR FAMILY"/>
    <property type="match status" value="1"/>
</dbReference>
<dbReference type="SUPFAM" id="SSF46785">
    <property type="entry name" value="Winged helix' DNA-binding domain"/>
    <property type="match status" value="1"/>
</dbReference>
<keyword evidence="5" id="KW-0670">Pyruvate</keyword>
<dbReference type="GO" id="GO:0003677">
    <property type="term" value="F:DNA binding"/>
    <property type="evidence" value="ECO:0007669"/>
    <property type="project" value="UniProtKB-KW"/>
</dbReference>
<keyword evidence="6" id="KW-1185">Reference proteome</keyword>
<gene>
    <name evidence="5" type="ORF">SAMN05421676_10253</name>
</gene>
<dbReference type="RefSeq" id="WP_093131742.1">
    <property type="nucleotide sequence ID" value="NZ_FOHJ01000002.1"/>
</dbReference>
<name>A0A1I0A7Y5_9BACI</name>
<evidence type="ECO:0000256" key="3">
    <source>
        <dbReference type="ARBA" id="ARBA00023163"/>
    </source>
</evidence>
<accession>A0A1I0A7Y5</accession>
<reference evidence="6" key="1">
    <citation type="submission" date="2016-10" db="EMBL/GenBank/DDBJ databases">
        <authorList>
            <person name="Varghese N."/>
            <person name="Submissions S."/>
        </authorList>
    </citation>
    <scope>NUCLEOTIDE SEQUENCE [LARGE SCALE GENOMIC DNA]</scope>
    <source>
        <strain evidence="6">CGMCC 1.3566</strain>
    </source>
</reference>
<dbReference type="InterPro" id="IPR036390">
    <property type="entry name" value="WH_DNA-bd_sf"/>
</dbReference>
<keyword evidence="3" id="KW-0804">Transcription</keyword>